<evidence type="ECO:0000259" key="7">
    <source>
        <dbReference type="Pfam" id="PF02687"/>
    </source>
</evidence>
<protein>
    <submittedName>
        <fullName evidence="9">ABC transporter permease</fullName>
    </submittedName>
</protein>
<gene>
    <name evidence="9" type="ORF">QWY31_06150</name>
</gene>
<evidence type="ECO:0000256" key="6">
    <source>
        <dbReference type="SAM" id="Phobius"/>
    </source>
</evidence>
<evidence type="ECO:0000259" key="8">
    <source>
        <dbReference type="Pfam" id="PF12704"/>
    </source>
</evidence>
<feature type="transmembrane region" description="Helical" evidence="6">
    <location>
        <begin position="376"/>
        <end position="402"/>
    </location>
</feature>
<evidence type="ECO:0000256" key="2">
    <source>
        <dbReference type="ARBA" id="ARBA00022475"/>
    </source>
</evidence>
<feature type="transmembrane region" description="Helical" evidence="6">
    <location>
        <begin position="21"/>
        <end position="41"/>
    </location>
</feature>
<keyword evidence="10" id="KW-1185">Reference proteome</keyword>
<accession>A0ABT8F3P1</accession>
<evidence type="ECO:0000313" key="9">
    <source>
        <dbReference type="EMBL" id="MDN4165075.1"/>
    </source>
</evidence>
<feature type="transmembrane region" description="Helical" evidence="6">
    <location>
        <begin position="749"/>
        <end position="769"/>
    </location>
</feature>
<keyword evidence="2" id="KW-1003">Cell membrane</keyword>
<feature type="domain" description="MacB-like periplasmic core" evidence="8">
    <location>
        <begin position="20"/>
        <end position="236"/>
    </location>
</feature>
<dbReference type="Pfam" id="PF02687">
    <property type="entry name" value="FtsX"/>
    <property type="match status" value="2"/>
</dbReference>
<comment type="caution">
    <text evidence="9">The sequence shown here is derived from an EMBL/GenBank/DDBJ whole genome shotgun (WGS) entry which is preliminary data.</text>
</comment>
<comment type="subcellular location">
    <subcellularLocation>
        <location evidence="1">Cell membrane</location>
        <topology evidence="1">Multi-pass membrane protein</topology>
    </subcellularLocation>
</comment>
<dbReference type="InterPro" id="IPR025857">
    <property type="entry name" value="MacB_PCD"/>
</dbReference>
<feature type="domain" description="MacB-like periplasmic core" evidence="8">
    <location>
        <begin position="457"/>
        <end position="619"/>
    </location>
</feature>
<keyword evidence="3 6" id="KW-0812">Transmembrane</keyword>
<evidence type="ECO:0000256" key="1">
    <source>
        <dbReference type="ARBA" id="ARBA00004651"/>
    </source>
</evidence>
<reference evidence="9" key="1">
    <citation type="submission" date="2023-06" db="EMBL/GenBank/DDBJ databases">
        <title>Cytophagales bacterium Strain LB-30, isolated from soil.</title>
        <authorList>
            <person name="Liu B."/>
        </authorList>
    </citation>
    <scope>NUCLEOTIDE SEQUENCE</scope>
    <source>
        <strain evidence="9">LB-30</strain>
    </source>
</reference>
<dbReference type="RefSeq" id="WP_320003605.1">
    <property type="nucleotide sequence ID" value="NZ_JAUHJS010000003.1"/>
</dbReference>
<dbReference type="Proteomes" id="UP001168552">
    <property type="component" value="Unassembled WGS sequence"/>
</dbReference>
<name>A0ABT8F3P1_9BACT</name>
<feature type="transmembrane region" description="Helical" evidence="6">
    <location>
        <begin position="667"/>
        <end position="689"/>
    </location>
</feature>
<evidence type="ECO:0000256" key="5">
    <source>
        <dbReference type="ARBA" id="ARBA00023136"/>
    </source>
</evidence>
<organism evidence="9 10">
    <name type="scientific">Shiella aurantiaca</name>
    <dbReference type="NCBI Taxonomy" id="3058365"/>
    <lineage>
        <taxon>Bacteria</taxon>
        <taxon>Pseudomonadati</taxon>
        <taxon>Bacteroidota</taxon>
        <taxon>Cytophagia</taxon>
        <taxon>Cytophagales</taxon>
        <taxon>Shiellaceae</taxon>
        <taxon>Shiella</taxon>
    </lineage>
</organism>
<dbReference type="InterPro" id="IPR003838">
    <property type="entry name" value="ABC3_permease_C"/>
</dbReference>
<evidence type="ECO:0000313" key="10">
    <source>
        <dbReference type="Proteomes" id="UP001168552"/>
    </source>
</evidence>
<feature type="domain" description="ABC3 transporter permease C-terminal" evidence="7">
    <location>
        <begin position="667"/>
        <end position="781"/>
    </location>
</feature>
<feature type="transmembrane region" description="Helical" evidence="6">
    <location>
        <begin position="329"/>
        <end position="356"/>
    </location>
</feature>
<keyword evidence="5 6" id="KW-0472">Membrane</keyword>
<feature type="transmembrane region" description="Helical" evidence="6">
    <location>
        <begin position="281"/>
        <end position="302"/>
    </location>
</feature>
<evidence type="ECO:0000256" key="4">
    <source>
        <dbReference type="ARBA" id="ARBA00022989"/>
    </source>
</evidence>
<feature type="transmembrane region" description="Helical" evidence="6">
    <location>
        <begin position="423"/>
        <end position="444"/>
    </location>
</feature>
<evidence type="ECO:0000256" key="3">
    <source>
        <dbReference type="ARBA" id="ARBA00022692"/>
    </source>
</evidence>
<dbReference type="PANTHER" id="PTHR30572">
    <property type="entry name" value="MEMBRANE COMPONENT OF TRANSPORTER-RELATED"/>
    <property type="match status" value="1"/>
</dbReference>
<keyword evidence="4 6" id="KW-1133">Transmembrane helix</keyword>
<proteinExistence type="predicted"/>
<dbReference type="EMBL" id="JAUHJS010000003">
    <property type="protein sequence ID" value="MDN4165075.1"/>
    <property type="molecule type" value="Genomic_DNA"/>
</dbReference>
<dbReference type="Pfam" id="PF12704">
    <property type="entry name" value="MacB_PCD"/>
    <property type="match status" value="2"/>
</dbReference>
<dbReference type="PANTHER" id="PTHR30572:SF18">
    <property type="entry name" value="ABC-TYPE MACROLIDE FAMILY EXPORT SYSTEM PERMEASE COMPONENT 2"/>
    <property type="match status" value="1"/>
</dbReference>
<dbReference type="InterPro" id="IPR050250">
    <property type="entry name" value="Macrolide_Exporter_MacB"/>
</dbReference>
<sequence>MLQNYLKIAIRNLFKHKAYSAINIVGLGLGLASSLFIYLWILDETSINQFHANKDRIYQVFTNMGNSGTIMTWGTSPGPLADLIRDEVPEVELATRVTNRSTLFSVGDTHLMGKGALADTSFFKIFSFPLLEGDAQNPIPGLTGLALSESFAQRLFPEGDAMGKMIRVSRQYDLMVTSIYKDIPSASTLQYEFIMPFAIQIKEDGDNFNWSNFNFTTYYLVNTAAKSENVAQKINEALVKVMPEVAEEDGSVPDLFYGQLFSENYLNGHFENGRPDGGRILYVQIFILIGIFILVLACINFMNLSTARSAMRAKEVGVRKSIGANRSSLVGQFLGESFLITALAMGLALVAVQNLLPLFNTVMQKQISLPWTSVSFVIGLLSIVLVTALLAGSYPAMILSGFKPLEVLKGSMLNNMKGVNLRRALVVFQFALSGVLLLGMGIVYKQMNYINSKHLGYEKDQVLVFSGTGPLNRSYVQVKHDLENLPEIEVISRANTNLMPVENSTSSVSWQGKPDNESMYFRAVVADNDFIEAAGFTLIEGRGFNTQQNDTGQFVITRSMAKIMNKENVIGEPISLWGQEGTVVGVIEDFHSRSMQESIDPIVIMNQPNWVGTYFVRFKGENTAAMLAGLEEVYKKYESEVPLRYQFLDDEFGRLYKSESTLSTLSIVFTGMAVFISCLGLFGLASFMAERKTREIGIRKVLGASVAQIILLLCKDFVLLVVVAFAVAAPVAYFAGAGFLEKYAYRTELSAWLFVASGVLMVLIALLTVSIQSYRAASADPVKAIKSE</sequence>
<feature type="transmembrane region" description="Helical" evidence="6">
    <location>
        <begin position="701"/>
        <end position="729"/>
    </location>
</feature>
<feature type="domain" description="ABC3 transporter permease C-terminal" evidence="7">
    <location>
        <begin position="288"/>
        <end position="397"/>
    </location>
</feature>